<protein>
    <submittedName>
        <fullName evidence="10">Energy-coupling factor transporter ATPase</fullName>
    </submittedName>
</protein>
<comment type="caution">
    <text evidence="10">The sequence shown here is derived from an EMBL/GenBank/DDBJ whole genome shotgun (WGS) entry which is preliminary data.</text>
</comment>
<proteinExistence type="inferred from homology"/>
<dbReference type="InterPro" id="IPR003593">
    <property type="entry name" value="AAA+_ATPase"/>
</dbReference>
<dbReference type="GO" id="GO:0016887">
    <property type="term" value="F:ATP hydrolysis activity"/>
    <property type="evidence" value="ECO:0007669"/>
    <property type="project" value="InterPro"/>
</dbReference>
<dbReference type="PANTHER" id="PTHR43553">
    <property type="entry name" value="HEAVY METAL TRANSPORTER"/>
    <property type="match status" value="1"/>
</dbReference>
<dbReference type="GO" id="GO:0043190">
    <property type="term" value="C:ATP-binding cassette (ABC) transporter complex"/>
    <property type="evidence" value="ECO:0007669"/>
    <property type="project" value="TreeGrafter"/>
</dbReference>
<keyword evidence="4" id="KW-1003">Cell membrane</keyword>
<comment type="subcellular location">
    <subcellularLocation>
        <location evidence="1">Cell membrane</location>
        <topology evidence="1">Peripheral membrane protein</topology>
    </subcellularLocation>
</comment>
<dbReference type="NCBIfam" id="NF010167">
    <property type="entry name" value="PRK13648.1"/>
    <property type="match status" value="2"/>
</dbReference>
<evidence type="ECO:0000259" key="9">
    <source>
        <dbReference type="PROSITE" id="PS50893"/>
    </source>
</evidence>
<evidence type="ECO:0000256" key="4">
    <source>
        <dbReference type="ARBA" id="ARBA00022475"/>
    </source>
</evidence>
<organism evidence="10 11">
    <name type="scientific">Irregularibacter muris</name>
    <dbReference type="NCBI Taxonomy" id="1796619"/>
    <lineage>
        <taxon>Bacteria</taxon>
        <taxon>Bacillati</taxon>
        <taxon>Bacillota</taxon>
        <taxon>Clostridia</taxon>
        <taxon>Eubacteriales</taxon>
        <taxon>Eubacteriaceae</taxon>
        <taxon>Irregularibacter</taxon>
    </lineage>
</organism>
<dbReference type="Proteomes" id="UP001205748">
    <property type="component" value="Unassembled WGS sequence"/>
</dbReference>
<name>A0AAE3KZ70_9FIRM</name>
<evidence type="ECO:0000256" key="7">
    <source>
        <dbReference type="ARBA" id="ARBA00022967"/>
    </source>
</evidence>
<keyword evidence="3" id="KW-0813">Transport</keyword>
<keyword evidence="5" id="KW-0547">Nucleotide-binding</keyword>
<dbReference type="CDD" id="cd03225">
    <property type="entry name" value="ABC_cobalt_CbiO_domain1"/>
    <property type="match status" value="2"/>
</dbReference>
<dbReference type="InterPro" id="IPR017871">
    <property type="entry name" value="ABC_transporter-like_CS"/>
</dbReference>
<keyword evidence="11" id="KW-1185">Reference proteome</keyword>
<dbReference type="PROSITE" id="PS50893">
    <property type="entry name" value="ABC_TRANSPORTER_2"/>
    <property type="match status" value="2"/>
</dbReference>
<evidence type="ECO:0000256" key="8">
    <source>
        <dbReference type="ARBA" id="ARBA00023136"/>
    </source>
</evidence>
<dbReference type="RefSeq" id="WP_257529707.1">
    <property type="nucleotide sequence ID" value="NZ_JANKAS010000003.1"/>
</dbReference>
<comment type="similarity">
    <text evidence="2">Belongs to the ABC transporter superfamily.</text>
</comment>
<evidence type="ECO:0000256" key="5">
    <source>
        <dbReference type="ARBA" id="ARBA00022741"/>
    </source>
</evidence>
<dbReference type="InterPro" id="IPR027417">
    <property type="entry name" value="P-loop_NTPase"/>
</dbReference>
<evidence type="ECO:0000256" key="2">
    <source>
        <dbReference type="ARBA" id="ARBA00005417"/>
    </source>
</evidence>
<dbReference type="Gene3D" id="3.40.50.300">
    <property type="entry name" value="P-loop containing nucleotide triphosphate hydrolases"/>
    <property type="match status" value="2"/>
</dbReference>
<dbReference type="PROSITE" id="PS00211">
    <property type="entry name" value="ABC_TRANSPORTER_1"/>
    <property type="match status" value="2"/>
</dbReference>
<dbReference type="EMBL" id="JANKAS010000003">
    <property type="protein sequence ID" value="MCR1898231.1"/>
    <property type="molecule type" value="Genomic_DNA"/>
</dbReference>
<keyword evidence="7" id="KW-1278">Translocase</keyword>
<evidence type="ECO:0000313" key="10">
    <source>
        <dbReference type="EMBL" id="MCR1898231.1"/>
    </source>
</evidence>
<dbReference type="InterPro" id="IPR015856">
    <property type="entry name" value="ABC_transpr_CbiO/EcfA_su"/>
</dbReference>
<accession>A0AAE3KZ70</accession>
<keyword evidence="6" id="KW-0067">ATP-binding</keyword>
<sequence>MAFIHIQNLSFSYPLQAKKTLDDISLSIEEGEFIVLCGSTGCGKSTLLKHLKKDLAPHGEKTGELFYQGINIQEIDERTLASDIGFVMQNPDHQIVTDKVWHELAFGLENLGLPSSIIRRRVAEMASFFGIQNWYRKSTADLSGGQKQLLNLASIMVMNPKVLILDEPTSQLDPIAASEFINTLVKINKELSLTILLVEHQLEEVFSHADRVALLDKGKLIGYDKPEKVGDILKSSQNPHHPMLWALPTPIRVYNGLHGSDSCPLTLRQGRDWLSKNFSPVPAPIEIQKQKDSSKEVVLELKEVWFRYKKDLPDVLENLSLKAYQGEILSILGGNGVGKTTVLGLLSGLYHPYRGKVLLKGKNIKKYGEKKLYHRNLAMLPQNPQNIFVENSVEREFKEMTKAMKYSKIEAQEKTQKIIRQLGIEELLSKHPYDLSGGEQQKVALAKILLLEPQILLLDEPTKGIDAYYKREFAEILFQLKSQGVTIIMVSHDIEFSAQYSDRCAMVFDGDIVSQEDVFTFFRENHFYTTAANRMARHIFPHVITCEDVIHSCKSNQRKVI</sequence>
<feature type="domain" description="ABC transporter" evidence="9">
    <location>
        <begin position="4"/>
        <end position="242"/>
    </location>
</feature>
<reference evidence="10" key="1">
    <citation type="submission" date="2022-07" db="EMBL/GenBank/DDBJ databases">
        <title>Enhanced cultured diversity of the mouse gut microbiota enables custom-made synthetic communities.</title>
        <authorList>
            <person name="Afrizal A."/>
        </authorList>
    </citation>
    <scope>NUCLEOTIDE SEQUENCE</scope>
    <source>
        <strain evidence="10">DSM 28593</strain>
    </source>
</reference>
<dbReference type="GO" id="GO:0042626">
    <property type="term" value="F:ATPase-coupled transmembrane transporter activity"/>
    <property type="evidence" value="ECO:0007669"/>
    <property type="project" value="TreeGrafter"/>
</dbReference>
<dbReference type="Pfam" id="PF00005">
    <property type="entry name" value="ABC_tran"/>
    <property type="match status" value="2"/>
</dbReference>
<evidence type="ECO:0000256" key="3">
    <source>
        <dbReference type="ARBA" id="ARBA00022448"/>
    </source>
</evidence>
<evidence type="ECO:0000313" key="11">
    <source>
        <dbReference type="Proteomes" id="UP001205748"/>
    </source>
</evidence>
<dbReference type="PANTHER" id="PTHR43553:SF27">
    <property type="entry name" value="ENERGY-COUPLING FACTOR TRANSPORTER ATP-BINDING PROTEIN ECFA2"/>
    <property type="match status" value="1"/>
</dbReference>
<dbReference type="GO" id="GO:0005524">
    <property type="term" value="F:ATP binding"/>
    <property type="evidence" value="ECO:0007669"/>
    <property type="project" value="UniProtKB-KW"/>
</dbReference>
<dbReference type="InterPro" id="IPR050095">
    <property type="entry name" value="ECF_ABC_transporter_ATP-bd"/>
</dbReference>
<dbReference type="AlphaFoldDB" id="A0AAE3KZ70"/>
<gene>
    <name evidence="10" type="ORF">NSA47_04415</name>
</gene>
<evidence type="ECO:0000256" key="1">
    <source>
        <dbReference type="ARBA" id="ARBA00004202"/>
    </source>
</evidence>
<keyword evidence="8" id="KW-0472">Membrane</keyword>
<dbReference type="SUPFAM" id="SSF52540">
    <property type="entry name" value="P-loop containing nucleoside triphosphate hydrolases"/>
    <property type="match status" value="2"/>
</dbReference>
<evidence type="ECO:0000256" key="6">
    <source>
        <dbReference type="ARBA" id="ARBA00022840"/>
    </source>
</evidence>
<dbReference type="SMART" id="SM00382">
    <property type="entry name" value="AAA"/>
    <property type="match status" value="2"/>
</dbReference>
<feature type="domain" description="ABC transporter" evidence="9">
    <location>
        <begin position="299"/>
        <end position="534"/>
    </location>
</feature>
<dbReference type="InterPro" id="IPR003439">
    <property type="entry name" value="ABC_transporter-like_ATP-bd"/>
</dbReference>